<comment type="similarity">
    <text evidence="2">Belongs to the AzlC family.</text>
</comment>
<evidence type="ECO:0000256" key="3">
    <source>
        <dbReference type="ARBA" id="ARBA00022448"/>
    </source>
</evidence>
<evidence type="ECO:0000256" key="5">
    <source>
        <dbReference type="ARBA" id="ARBA00022692"/>
    </source>
</evidence>
<reference evidence="9 10" key="1">
    <citation type="submission" date="2018-05" db="EMBL/GenBank/DDBJ databases">
        <title>Acuticoccus sediminis sp. nov., isolated from deep-sea sediment of Indian Ocean.</title>
        <authorList>
            <person name="Liu X."/>
            <person name="Lai Q."/>
            <person name="Du Y."/>
            <person name="Sun F."/>
            <person name="Zhang X."/>
            <person name="Wang S."/>
            <person name="Shao Z."/>
        </authorList>
    </citation>
    <scope>NUCLEOTIDE SEQUENCE [LARGE SCALE GENOMIC DNA]</scope>
    <source>
        <strain evidence="9 10">PTG4-2</strain>
    </source>
</reference>
<evidence type="ECO:0000256" key="2">
    <source>
        <dbReference type="ARBA" id="ARBA00010735"/>
    </source>
</evidence>
<dbReference type="InterPro" id="IPR011606">
    <property type="entry name" value="Brnchd-chn_aa_trnsp_permease"/>
</dbReference>
<evidence type="ECO:0000256" key="1">
    <source>
        <dbReference type="ARBA" id="ARBA00004651"/>
    </source>
</evidence>
<proteinExistence type="inferred from homology"/>
<evidence type="ECO:0000256" key="6">
    <source>
        <dbReference type="ARBA" id="ARBA00022989"/>
    </source>
</evidence>
<keyword evidence="4" id="KW-1003">Cell membrane</keyword>
<sequence>MDARANDTRPWPEFCSGMRDIVPLALGVATYGAAFGLLAAQAGFGGGQTGVMGGLVFAGSSQIVAAERLVAGAGVAAALVAGLALNLRLILMTSSLRIEFAGRPLWQVLWGVHLTSDENWALMHAARARGRVAGYWYLVGGGMMLWVVWVTSTMIGAVYARTLPDPRSLGIDFAFTAAFIAILCSLWRGRGDLAPWVTSAACATLLTMVVPIDPTWALVGGGVAGAAVAGRGGHE</sequence>
<keyword evidence="5 8" id="KW-0812">Transmembrane</keyword>
<feature type="transmembrane region" description="Helical" evidence="8">
    <location>
        <begin position="166"/>
        <end position="186"/>
    </location>
</feature>
<dbReference type="AlphaFoldDB" id="A0A8B2NUY4"/>
<comment type="caution">
    <text evidence="9">The sequence shown here is derived from an EMBL/GenBank/DDBJ whole genome shotgun (WGS) entry which is preliminary data.</text>
</comment>
<dbReference type="EMBL" id="QHHQ01000002">
    <property type="protein sequence ID" value="RAI02309.1"/>
    <property type="molecule type" value="Genomic_DNA"/>
</dbReference>
<keyword evidence="3" id="KW-0813">Transport</keyword>
<dbReference type="Pfam" id="PF03591">
    <property type="entry name" value="AzlC"/>
    <property type="match status" value="1"/>
</dbReference>
<gene>
    <name evidence="9" type="ORF">DLJ53_13165</name>
</gene>
<organism evidence="9 10">
    <name type="scientific">Acuticoccus sediminis</name>
    <dbReference type="NCBI Taxonomy" id="2184697"/>
    <lineage>
        <taxon>Bacteria</taxon>
        <taxon>Pseudomonadati</taxon>
        <taxon>Pseudomonadota</taxon>
        <taxon>Alphaproteobacteria</taxon>
        <taxon>Hyphomicrobiales</taxon>
        <taxon>Amorphaceae</taxon>
        <taxon>Acuticoccus</taxon>
    </lineage>
</organism>
<dbReference type="PANTHER" id="PTHR34979:SF1">
    <property type="entry name" value="INNER MEMBRANE PROTEIN YGAZ"/>
    <property type="match status" value="1"/>
</dbReference>
<keyword evidence="7 8" id="KW-0472">Membrane</keyword>
<keyword evidence="6 8" id="KW-1133">Transmembrane helix</keyword>
<feature type="transmembrane region" description="Helical" evidence="8">
    <location>
        <begin position="193"/>
        <end position="212"/>
    </location>
</feature>
<comment type="subcellular location">
    <subcellularLocation>
        <location evidence="1">Cell membrane</location>
        <topology evidence="1">Multi-pass membrane protein</topology>
    </subcellularLocation>
</comment>
<protein>
    <submittedName>
        <fullName evidence="9">AzlC family protein</fullName>
    </submittedName>
</protein>
<evidence type="ECO:0000313" key="10">
    <source>
        <dbReference type="Proteomes" id="UP000249590"/>
    </source>
</evidence>
<dbReference type="GO" id="GO:1903785">
    <property type="term" value="P:L-valine transmembrane transport"/>
    <property type="evidence" value="ECO:0007669"/>
    <property type="project" value="TreeGrafter"/>
</dbReference>
<evidence type="ECO:0000256" key="7">
    <source>
        <dbReference type="ARBA" id="ARBA00023136"/>
    </source>
</evidence>
<dbReference type="OrthoDB" id="3579489at2"/>
<dbReference type="PANTHER" id="PTHR34979">
    <property type="entry name" value="INNER MEMBRANE PROTEIN YGAZ"/>
    <property type="match status" value="1"/>
</dbReference>
<name>A0A8B2NUY4_9HYPH</name>
<dbReference type="GO" id="GO:0005886">
    <property type="term" value="C:plasma membrane"/>
    <property type="evidence" value="ECO:0007669"/>
    <property type="project" value="UniProtKB-SubCell"/>
</dbReference>
<evidence type="ECO:0000256" key="8">
    <source>
        <dbReference type="SAM" id="Phobius"/>
    </source>
</evidence>
<dbReference type="Proteomes" id="UP000249590">
    <property type="component" value="Unassembled WGS sequence"/>
</dbReference>
<feature type="transmembrane region" description="Helical" evidence="8">
    <location>
        <begin position="135"/>
        <end position="160"/>
    </location>
</feature>
<keyword evidence="10" id="KW-1185">Reference proteome</keyword>
<accession>A0A8B2NUY4</accession>
<feature type="transmembrane region" description="Helical" evidence="8">
    <location>
        <begin position="69"/>
        <end position="91"/>
    </location>
</feature>
<evidence type="ECO:0000313" key="9">
    <source>
        <dbReference type="EMBL" id="RAI02309.1"/>
    </source>
</evidence>
<evidence type="ECO:0000256" key="4">
    <source>
        <dbReference type="ARBA" id="ARBA00022475"/>
    </source>
</evidence>
<feature type="transmembrane region" description="Helical" evidence="8">
    <location>
        <begin position="21"/>
        <end position="44"/>
    </location>
</feature>